<evidence type="ECO:0000256" key="6">
    <source>
        <dbReference type="ARBA" id="ARBA00023014"/>
    </source>
</evidence>
<evidence type="ECO:0000259" key="8">
    <source>
        <dbReference type="PROSITE" id="PS51918"/>
    </source>
</evidence>
<dbReference type="RefSeq" id="WP_408131692.1">
    <property type="nucleotide sequence ID" value="NZ_JAQQDH010000020.1"/>
</dbReference>
<feature type="domain" description="Radical SAM core" evidence="8">
    <location>
        <begin position="27"/>
        <end position="261"/>
    </location>
</feature>
<dbReference type="Gene3D" id="3.20.20.70">
    <property type="entry name" value="Aldolase class I"/>
    <property type="match status" value="1"/>
</dbReference>
<dbReference type="NCBIfam" id="TIGR03942">
    <property type="entry name" value="sulfatase_rSAM"/>
    <property type="match status" value="1"/>
</dbReference>
<comment type="caution">
    <text evidence="9">The sequence shown here is derived from an EMBL/GenBank/DDBJ whole genome shotgun (WGS) entry which is preliminary data.</text>
</comment>
<dbReference type="InterPro" id="IPR007197">
    <property type="entry name" value="rSAM"/>
</dbReference>
<dbReference type="CDD" id="cd21120">
    <property type="entry name" value="SPASM_anSME"/>
    <property type="match status" value="1"/>
</dbReference>
<dbReference type="InterPro" id="IPR047207">
    <property type="entry name" value="SPASM_anSME"/>
</dbReference>
<evidence type="ECO:0000256" key="2">
    <source>
        <dbReference type="ARBA" id="ARBA00022485"/>
    </source>
</evidence>
<evidence type="ECO:0000256" key="5">
    <source>
        <dbReference type="ARBA" id="ARBA00023004"/>
    </source>
</evidence>
<sequence>MQQTLDAVPILFVRNPVARTEPPAPEQKGRFHAMAKPIGSTCNIDCTYCYYLHKEQLLDQHRGRRMAPSMLERYIRQYIEAQNGEAVIFSWQGGEPTMLGLDFFRDIVALQEKYKPAGRRIENDLQTNGTLLTDEWCEFLEQHGFLVGVSIDGPRELHDTYRVDRKGRPTFDDVMRGVGLLRKHGVKFNTLTVVNRRNAKRPVDVYRFLRDEVGSTYMQFIPCVEPKDFHTVAPRHWPVDVMPVLDSSGAHPGTAESVVTDWSVDPDDWGYFLSRTFDEWHGKDAGTVLVNLFETAVAQAMGLPAQLCITSEFCGKALAIEHDGTVYSCDHYVYPEYALGNVNTEHIGTMAFSKRQQQFGYAKRDSLPRYCRECKYLSLCWGECPKNRLLRTPEGEPGLNYLCAGIKKFHDHAGPRIRQVAAMLRKSNDRSGPGRQSL</sequence>
<keyword evidence="5" id="KW-0408">Iron</keyword>
<keyword evidence="4" id="KW-0479">Metal-binding</keyword>
<protein>
    <submittedName>
        <fullName evidence="9">Anaerobic sulfatase maturase</fullName>
    </submittedName>
</protein>
<evidence type="ECO:0000256" key="7">
    <source>
        <dbReference type="ARBA" id="ARBA00023601"/>
    </source>
</evidence>
<dbReference type="PANTHER" id="PTHR43273:SF3">
    <property type="entry name" value="ANAEROBIC SULFATASE-MATURATING ENZYME HOMOLOG ASLB-RELATED"/>
    <property type="match status" value="1"/>
</dbReference>
<dbReference type="PANTHER" id="PTHR43273">
    <property type="entry name" value="ANAEROBIC SULFATASE-MATURATING ENZYME HOMOLOG ASLB-RELATED"/>
    <property type="match status" value="1"/>
</dbReference>
<dbReference type="SFLD" id="SFLDG01386">
    <property type="entry name" value="main_SPASM_domain-containing"/>
    <property type="match status" value="1"/>
</dbReference>
<dbReference type="PROSITE" id="PS51918">
    <property type="entry name" value="RADICAL_SAM"/>
    <property type="match status" value="1"/>
</dbReference>
<dbReference type="SFLD" id="SFLDG01384">
    <property type="entry name" value="thioether_bond_formation_requi"/>
    <property type="match status" value="1"/>
</dbReference>
<dbReference type="InterPro" id="IPR023885">
    <property type="entry name" value="4Fe4S-binding_SPASM_dom"/>
</dbReference>
<keyword evidence="6" id="KW-0411">Iron-sulfur</keyword>
<keyword evidence="10" id="KW-1185">Reference proteome</keyword>
<name>A0ABW9CCQ0_9BURK</name>
<dbReference type="Pfam" id="PF13186">
    <property type="entry name" value="SPASM"/>
    <property type="match status" value="1"/>
</dbReference>
<evidence type="ECO:0000313" key="9">
    <source>
        <dbReference type="EMBL" id="MFM0448417.1"/>
    </source>
</evidence>
<dbReference type="CDD" id="cd01335">
    <property type="entry name" value="Radical_SAM"/>
    <property type="match status" value="1"/>
</dbReference>
<dbReference type="InterPro" id="IPR023867">
    <property type="entry name" value="Sulphatase_maturase_rSAM"/>
</dbReference>
<evidence type="ECO:0000313" key="10">
    <source>
        <dbReference type="Proteomes" id="UP001629288"/>
    </source>
</evidence>
<accession>A0ABW9CCQ0</accession>
<keyword evidence="2" id="KW-0004">4Fe-4S</keyword>
<evidence type="ECO:0000256" key="1">
    <source>
        <dbReference type="ARBA" id="ARBA00001966"/>
    </source>
</evidence>
<dbReference type="SFLD" id="SFLDG01072">
    <property type="entry name" value="dehydrogenase_like"/>
    <property type="match status" value="1"/>
</dbReference>
<organism evidence="9 10">
    <name type="scientific">Paraburkholderia strydomiana</name>
    <dbReference type="NCBI Taxonomy" id="1245417"/>
    <lineage>
        <taxon>Bacteria</taxon>
        <taxon>Pseudomonadati</taxon>
        <taxon>Pseudomonadota</taxon>
        <taxon>Betaproteobacteria</taxon>
        <taxon>Burkholderiales</taxon>
        <taxon>Burkholderiaceae</taxon>
        <taxon>Paraburkholderia</taxon>
    </lineage>
</organism>
<dbReference type="InterPro" id="IPR013785">
    <property type="entry name" value="Aldolase_TIM"/>
</dbReference>
<dbReference type="SFLD" id="SFLDF00285">
    <property type="entry name" value="anaerobic_Ser-type_sulfatase-m"/>
    <property type="match status" value="1"/>
</dbReference>
<dbReference type="SFLD" id="SFLDG01067">
    <property type="entry name" value="SPASM/twitch_domain_containing"/>
    <property type="match status" value="1"/>
</dbReference>
<dbReference type="SUPFAM" id="SSF102114">
    <property type="entry name" value="Radical SAM enzymes"/>
    <property type="match status" value="1"/>
</dbReference>
<keyword evidence="3" id="KW-0949">S-adenosyl-L-methionine</keyword>
<dbReference type="EMBL" id="JAQQDH010000020">
    <property type="protein sequence ID" value="MFM0448417.1"/>
    <property type="molecule type" value="Genomic_DNA"/>
</dbReference>
<dbReference type="InterPro" id="IPR034491">
    <property type="entry name" value="Anaerob_Ser_sulfatase-maturase"/>
</dbReference>
<dbReference type="NCBIfam" id="TIGR04085">
    <property type="entry name" value="rSAM_more_4Fe4S"/>
    <property type="match status" value="1"/>
</dbReference>
<dbReference type="InterPro" id="IPR058240">
    <property type="entry name" value="rSAM_sf"/>
</dbReference>
<evidence type="ECO:0000256" key="3">
    <source>
        <dbReference type="ARBA" id="ARBA00022691"/>
    </source>
</evidence>
<gene>
    <name evidence="9" type="ORF">PQR00_33020</name>
</gene>
<proteinExistence type="inferred from homology"/>
<comment type="similarity">
    <text evidence="7">Belongs to the radical SAM superfamily. Anaerobic sulfatase-maturating enzyme family.</text>
</comment>
<comment type="cofactor">
    <cofactor evidence="1">
        <name>[4Fe-4S] cluster</name>
        <dbReference type="ChEBI" id="CHEBI:49883"/>
    </cofactor>
</comment>
<dbReference type="SFLD" id="SFLDS00029">
    <property type="entry name" value="Radical_SAM"/>
    <property type="match status" value="1"/>
</dbReference>
<evidence type="ECO:0000256" key="4">
    <source>
        <dbReference type="ARBA" id="ARBA00022723"/>
    </source>
</evidence>
<reference evidence="9 10" key="1">
    <citation type="journal article" date="2024" name="Chem. Sci.">
        <title>Discovery of megapolipeptins by genome mining of a Burkholderiales bacteria collection.</title>
        <authorList>
            <person name="Paulo B.S."/>
            <person name="Recchia M.J.J."/>
            <person name="Lee S."/>
            <person name="Fergusson C.H."/>
            <person name="Romanowski S.B."/>
            <person name="Hernandez A."/>
            <person name="Krull N."/>
            <person name="Liu D.Y."/>
            <person name="Cavanagh H."/>
            <person name="Bos A."/>
            <person name="Gray C.A."/>
            <person name="Murphy B.T."/>
            <person name="Linington R.G."/>
            <person name="Eustaquio A.S."/>
        </authorList>
    </citation>
    <scope>NUCLEOTIDE SEQUENCE [LARGE SCALE GENOMIC DNA]</scope>
    <source>
        <strain evidence="9 10">RL17-379-BIB-C</strain>
    </source>
</reference>
<dbReference type="Proteomes" id="UP001629288">
    <property type="component" value="Unassembled WGS sequence"/>
</dbReference>
<dbReference type="Pfam" id="PF04055">
    <property type="entry name" value="Radical_SAM"/>
    <property type="match status" value="1"/>
</dbReference>